<dbReference type="GO" id="GO:0016787">
    <property type="term" value="F:hydrolase activity"/>
    <property type="evidence" value="ECO:0007669"/>
    <property type="project" value="UniProtKB-UniRule"/>
</dbReference>
<feature type="domain" description="Calcineurin-like phosphoesterase" evidence="3">
    <location>
        <begin position="1"/>
        <end position="152"/>
    </location>
</feature>
<keyword evidence="2" id="KW-0479">Metal-binding</keyword>
<dbReference type="Proteomes" id="UP000621631">
    <property type="component" value="Unassembled WGS sequence"/>
</dbReference>
<evidence type="ECO:0000256" key="2">
    <source>
        <dbReference type="RuleBase" id="RU362039"/>
    </source>
</evidence>
<proteinExistence type="inferred from homology"/>
<dbReference type="EC" id="3.1.4.-" evidence="2"/>
<name>A0AAC9NKE8_VIRHA</name>
<dbReference type="InterPro" id="IPR029052">
    <property type="entry name" value="Metallo-depent_PP-like"/>
</dbReference>
<dbReference type="InterPro" id="IPR024654">
    <property type="entry name" value="Calcineurin-like_PHP_lpxH"/>
</dbReference>
<dbReference type="SUPFAM" id="SSF56300">
    <property type="entry name" value="Metallo-dependent phosphatases"/>
    <property type="match status" value="1"/>
</dbReference>
<dbReference type="InterPro" id="IPR000979">
    <property type="entry name" value="Phosphodiesterase_MJ0936/Vps29"/>
</dbReference>
<dbReference type="KEGG" id="vhl:BME96_07075"/>
<evidence type="ECO:0000313" key="7">
    <source>
        <dbReference type="Proteomes" id="UP000621631"/>
    </source>
</evidence>
<dbReference type="PANTHER" id="PTHR11124">
    <property type="entry name" value="VACUOLAR SORTING PROTEIN VPS29"/>
    <property type="match status" value="1"/>
</dbReference>
<dbReference type="AlphaFoldDB" id="A0AAC9NKE8"/>
<evidence type="ECO:0000259" key="3">
    <source>
        <dbReference type="Pfam" id="PF12850"/>
    </source>
</evidence>
<dbReference type="EMBL" id="JACWEZ010000019">
    <property type="protein sequence ID" value="MBD1224535.1"/>
    <property type="molecule type" value="Genomic_DNA"/>
</dbReference>
<evidence type="ECO:0000256" key="1">
    <source>
        <dbReference type="ARBA" id="ARBA00008950"/>
    </source>
</evidence>
<dbReference type="GeneID" id="71514145"/>
<organism evidence="4 6">
    <name type="scientific">Virgibacillus halodenitrificans</name>
    <name type="common">Bacillus halodenitrificans</name>
    <dbReference type="NCBI Taxonomy" id="1482"/>
    <lineage>
        <taxon>Bacteria</taxon>
        <taxon>Bacillati</taxon>
        <taxon>Bacillota</taxon>
        <taxon>Bacilli</taxon>
        <taxon>Bacillales</taxon>
        <taxon>Bacillaceae</taxon>
        <taxon>Virgibacillus</taxon>
    </lineage>
</organism>
<evidence type="ECO:0000313" key="4">
    <source>
        <dbReference type="EMBL" id="APC47948.1"/>
    </source>
</evidence>
<dbReference type="NCBIfam" id="TIGR00040">
    <property type="entry name" value="yfcE"/>
    <property type="match status" value="1"/>
</dbReference>
<keyword evidence="7" id="KW-1185">Reference proteome</keyword>
<dbReference type="Proteomes" id="UP000182945">
    <property type="component" value="Chromosome"/>
</dbReference>
<reference evidence="5 7" key="2">
    <citation type="submission" date="2020-09" db="EMBL/GenBank/DDBJ databases">
        <title>Draft Genome Sequences of Oil-Oxidizing Bacteria Halomonas titanicae, Marinobacter lutaoensis, and Virgibacillus halodenitrificans Isolated from Highly Saline Environments.</title>
        <authorList>
            <person name="Grouzdev D.S."/>
            <person name="Sokolova D.S."/>
            <person name="Semenova E.M."/>
            <person name="Borzenkov I.A."/>
            <person name="Bidzhieva S.K."/>
            <person name="Poltaraus A.B."/>
            <person name="Nazina T.N."/>
        </authorList>
    </citation>
    <scope>NUCLEOTIDE SEQUENCE [LARGE SCALE GENOMIC DNA]</scope>
    <source>
        <strain evidence="5 7">VKM B-3472D</strain>
    </source>
</reference>
<dbReference type="EMBL" id="CP017962">
    <property type="protein sequence ID" value="APC47948.1"/>
    <property type="molecule type" value="Genomic_DNA"/>
</dbReference>
<comment type="cofactor">
    <cofactor evidence="2">
        <name>a divalent metal cation</name>
        <dbReference type="ChEBI" id="CHEBI:60240"/>
    </cofactor>
</comment>
<dbReference type="Pfam" id="PF12850">
    <property type="entry name" value="Metallophos_2"/>
    <property type="match status" value="1"/>
</dbReference>
<sequence length="166" mass="18689">MKIIVTGDTHIAGEPVQLPLNLINACKSADLIIHTGDWKSMEVYHLLCQYAEVKGVYGNVDSYDITSKFPEKQLIEVNGFQIGIVHGHGEKKTTEQRALQAFTEESPDAIIFGHSHIPLIRYFKNTLLMNPGSPTSKRALPYFSYGILEIDKNIHAEIEFFSKEVK</sequence>
<comment type="similarity">
    <text evidence="1 2">Belongs to the metallophosphoesterase superfamily. YfcE family.</text>
</comment>
<gene>
    <name evidence="4" type="ORF">BME96_07075</name>
    <name evidence="5" type="ORF">IC602_18120</name>
</gene>
<evidence type="ECO:0000313" key="6">
    <source>
        <dbReference type="Proteomes" id="UP000182945"/>
    </source>
</evidence>
<reference evidence="4 6" key="1">
    <citation type="submission" date="2016-11" db="EMBL/GenBank/DDBJ databases">
        <title>Complete genome sequencing of Virgibacillus halodenitrificans PDB-F2.</title>
        <authorList>
            <person name="Sun Z."/>
            <person name="Zhou Y."/>
            <person name="Li H."/>
        </authorList>
    </citation>
    <scope>NUCLEOTIDE SEQUENCE [LARGE SCALE GENOMIC DNA]</scope>
    <source>
        <strain evidence="4 6">PDB-F2</strain>
    </source>
</reference>
<dbReference type="Gene3D" id="3.60.21.10">
    <property type="match status" value="1"/>
</dbReference>
<accession>A0AAC9NKE8</accession>
<evidence type="ECO:0000313" key="5">
    <source>
        <dbReference type="EMBL" id="MBD1224535.1"/>
    </source>
</evidence>
<dbReference type="RefSeq" id="WP_071648758.1">
    <property type="nucleotide sequence ID" value="NZ_CP017962.1"/>
</dbReference>
<dbReference type="GO" id="GO:0046872">
    <property type="term" value="F:metal ion binding"/>
    <property type="evidence" value="ECO:0007669"/>
    <property type="project" value="UniProtKB-KW"/>
</dbReference>
<protein>
    <recommendedName>
        <fullName evidence="2">Phosphoesterase</fullName>
        <ecNumber evidence="2">3.1.4.-</ecNumber>
    </recommendedName>
</protein>